<evidence type="ECO:0000256" key="1">
    <source>
        <dbReference type="ARBA" id="ARBA00000707"/>
    </source>
</evidence>
<feature type="compositionally biased region" description="Low complexity" evidence="8">
    <location>
        <begin position="1"/>
        <end position="57"/>
    </location>
</feature>
<dbReference type="EMBL" id="JBCAWK010000007">
    <property type="protein sequence ID" value="KAK8853439.1"/>
    <property type="molecule type" value="Genomic_DNA"/>
</dbReference>
<feature type="compositionally biased region" description="Polar residues" evidence="8">
    <location>
        <begin position="1308"/>
        <end position="1326"/>
    </location>
</feature>
<comment type="catalytic activity">
    <reaction evidence="1">
        <text>Thiol-dependent hydrolysis of ester, thioester, amide, peptide and isopeptide bonds formed by the C-terminal Gly of ubiquitin (a 76-residue protein attached to proteins as an intracellular targeting signal).</text>
        <dbReference type="EC" id="3.4.19.12"/>
    </reaction>
</comment>
<evidence type="ECO:0000313" key="11">
    <source>
        <dbReference type="Proteomes" id="UP001388673"/>
    </source>
</evidence>
<evidence type="ECO:0000256" key="6">
    <source>
        <dbReference type="ARBA" id="ARBA00022801"/>
    </source>
</evidence>
<dbReference type="RefSeq" id="XP_066802625.1">
    <property type="nucleotide sequence ID" value="XM_066947246.1"/>
</dbReference>
<feature type="compositionally biased region" description="Polar residues" evidence="8">
    <location>
        <begin position="1289"/>
        <end position="1298"/>
    </location>
</feature>
<dbReference type="EC" id="3.4.19.12" evidence="3"/>
<evidence type="ECO:0000313" key="10">
    <source>
        <dbReference type="EMBL" id="KAK8853439.1"/>
    </source>
</evidence>
<dbReference type="CDD" id="cd02674">
    <property type="entry name" value="Peptidase_C19R"/>
    <property type="match status" value="1"/>
</dbReference>
<dbReference type="InterPro" id="IPR038765">
    <property type="entry name" value="Papain-like_cys_pep_sf"/>
</dbReference>
<dbReference type="GO" id="GO:0004843">
    <property type="term" value="F:cysteine-type deubiquitinase activity"/>
    <property type="evidence" value="ECO:0007669"/>
    <property type="project" value="UniProtKB-EC"/>
</dbReference>
<dbReference type="InterPro" id="IPR050185">
    <property type="entry name" value="Ub_carboxyl-term_hydrolase"/>
</dbReference>
<reference evidence="10 11" key="1">
    <citation type="journal article" date="2024" name="bioRxiv">
        <title>Comparative genomics of Cryptococcus and Kwoniella reveals pathogenesis evolution and contrasting karyotype dynamics via intercentromeric recombination or chromosome fusion.</title>
        <authorList>
            <person name="Coelho M.A."/>
            <person name="David-Palma M."/>
            <person name="Shea T."/>
            <person name="Bowers K."/>
            <person name="McGinley-Smith S."/>
            <person name="Mohammad A.W."/>
            <person name="Gnirke A."/>
            <person name="Yurkov A.M."/>
            <person name="Nowrousian M."/>
            <person name="Sun S."/>
            <person name="Cuomo C.A."/>
            <person name="Heitman J."/>
        </authorList>
    </citation>
    <scope>NUCLEOTIDE SEQUENCE [LARGE SCALE GENOMIC DNA]</scope>
    <source>
        <strain evidence="10 11">CBS 13917</strain>
    </source>
</reference>
<dbReference type="PANTHER" id="PTHR21646:SF24">
    <property type="entry name" value="UBIQUITIN CARBOXYL-TERMINAL HYDROLASE"/>
    <property type="match status" value="1"/>
</dbReference>
<sequence>MTQSSLPPSLPPTLTLKRPRSTSQSQSPSASSSPKRAASEDPFSSSSDSGRVDPSASHSFLNTSMAGIGVGGVTGSPLRLLSSDDGKDEWVERTGEVRLASPDGTEEKGQAQARTKENEELGPEVWKERYNELLETLPPPFRIYDKYYILPKPIVTQIKSLAYSEETPSSDTSSVDLAGAIKKLIPDESDETFWVIQSKSSSEESELVGLGKEEQVWSIANAEENVDFVFVSKSGWEKVLKWFGSYDGPSLPRYCVPPENIEIQPATIRLFVLHPTTSSTTTTHSSDEADQVVLMCPTTTPMPIFQDFVRSVVSQKFGSDKVNDTFAQRLWKIDQTGANDQALLSTGSLLISPSALISTTCLAIETDMETEENVAEMVLGRSKSQTLVVEFGKREGRRPVWLVDEDRDGKAVEKVTKPAGALPPLFTKPAYFAGSGEASTSTLTSNVGMQTRSQSKPDRKGKGLVGLQNLGNTCFMNSAVQCLSNTQELSEYFLSGVYTEELNRDNPLGMHGQIAEAFGQTVENLWAPVTNSYHSYSPRQLKWNTSKFAPQFAGYGQHDTQEFIAFLLDGLHEDLNRIIKKPYIEKPDWKAGGGKKELAELGKECWDGYKKRNDSVIVDLFQGQLQSTLVCPECHKESITMDPFMYLTVPLPIAQNRHFNLTFIPRDVEKSPVKLRLLIPQNSSFAQIKDKIGAIMGCKGTNIVGFDIWKNYPYAWFFDGDHNGECKDSDEAIFYELNVPVSATRRAVGPIVTDGSVTVPVYTFKTMDNRPSYIHNDVPSENALKPFFITLSKVESSDPTAVREAIIRGYTRFMNPEYKDQIYVPISSAQAVSSAPPKSDDGESVTEIHLNGDQATAVEVNSAEQSGSMDIDAAPSIAPADPQIVNGIHSAGSTASLISQTSGKSLASLTGKLVPRADLFKVHVADPTGDFSIKSLKGKSKDHVIPFYGKEPASASNSWSLLESRKKKAKKHIVNRLASGLSSMVSTAYGSDDDAASDSSATVSSQSQIHRPVVRPGEGIYCEWSSDTFAEWLDPELVGETVVDPAIEKELAKKKEGKNISVEDCLDEFSKEETLGNDDLWYCPVCKKHQAATKKLEIYKAPDILVICIKRFGSSRRMGDKLDHLVHFPIDGLDLEERIGERKVARSLKLNGEDAGAYGIEEDDEPMIYDLYAVDNHFGGMGGGHYTAFCRNKIDGEWYNYDDSRVSKADVSAVQSRAAYLLFYRRRTKRPIGGISRIKAEEASRAASPVPPSPPATGSSTLPSGLPSPALSSDELPPYTDDVPPQPSPSGSLDNNISSDEEDGFGGESSSRVTGWHSTLGTTSGTDRGLDLVSAGQTVGFGNTAWGAGVNVPATSHSFGSTAAAAATETETTTDVDVDGDEAFMSAEEEPATAAGGLGGEYEVVGGKEADESDAEMVSAPESVV</sequence>
<keyword evidence="6" id="KW-0378">Hydrolase</keyword>
<accession>A0AAW0YLL0</accession>
<gene>
    <name evidence="10" type="ORF">IAR55_004145</name>
</gene>
<keyword evidence="7" id="KW-0788">Thiol protease</keyword>
<comment type="caution">
    <text evidence="10">The sequence shown here is derived from an EMBL/GenBank/DDBJ whole genome shotgun (WGS) entry which is preliminary data.</text>
</comment>
<dbReference type="PROSITE" id="PS00972">
    <property type="entry name" value="USP_1"/>
    <property type="match status" value="1"/>
</dbReference>
<proteinExistence type="inferred from homology"/>
<dbReference type="SUPFAM" id="SSF54001">
    <property type="entry name" value="Cysteine proteinases"/>
    <property type="match status" value="1"/>
</dbReference>
<evidence type="ECO:0000256" key="5">
    <source>
        <dbReference type="ARBA" id="ARBA00022786"/>
    </source>
</evidence>
<feature type="region of interest" description="Disordered" evidence="8">
    <location>
        <begin position="1235"/>
        <end position="1328"/>
    </location>
</feature>
<dbReference type="Pfam" id="PF00443">
    <property type="entry name" value="UCH"/>
    <property type="match status" value="1"/>
</dbReference>
<feature type="compositionally biased region" description="Basic and acidic residues" evidence="8">
    <location>
        <begin position="105"/>
        <end position="120"/>
    </location>
</feature>
<dbReference type="SUPFAM" id="SSF143791">
    <property type="entry name" value="DUSP-like"/>
    <property type="match status" value="1"/>
</dbReference>
<keyword evidence="4" id="KW-0645">Protease</keyword>
<feature type="domain" description="USP" evidence="9">
    <location>
        <begin position="465"/>
        <end position="1227"/>
    </location>
</feature>
<evidence type="ECO:0000256" key="8">
    <source>
        <dbReference type="SAM" id="MobiDB-lite"/>
    </source>
</evidence>
<dbReference type="GeneID" id="92181403"/>
<dbReference type="InterPro" id="IPR001394">
    <property type="entry name" value="Peptidase_C19_UCH"/>
</dbReference>
<name>A0AAW0YLL0_9TREE</name>
<dbReference type="KEGG" id="kne:92181403"/>
<evidence type="ECO:0000256" key="2">
    <source>
        <dbReference type="ARBA" id="ARBA00009085"/>
    </source>
</evidence>
<evidence type="ECO:0000256" key="3">
    <source>
        <dbReference type="ARBA" id="ARBA00012759"/>
    </source>
</evidence>
<dbReference type="PROSITE" id="PS00973">
    <property type="entry name" value="USP_2"/>
    <property type="match status" value="1"/>
</dbReference>
<dbReference type="Gene3D" id="3.90.70.10">
    <property type="entry name" value="Cysteine proteinases"/>
    <property type="match status" value="2"/>
</dbReference>
<evidence type="ECO:0000259" key="9">
    <source>
        <dbReference type="PROSITE" id="PS50235"/>
    </source>
</evidence>
<protein>
    <recommendedName>
        <fullName evidence="3">ubiquitinyl hydrolase 1</fullName>
        <ecNumber evidence="3">3.4.19.12</ecNumber>
    </recommendedName>
</protein>
<organism evidence="10 11">
    <name type="scientific">Kwoniella newhampshirensis</name>
    <dbReference type="NCBI Taxonomy" id="1651941"/>
    <lineage>
        <taxon>Eukaryota</taxon>
        <taxon>Fungi</taxon>
        <taxon>Dikarya</taxon>
        <taxon>Basidiomycota</taxon>
        <taxon>Agaricomycotina</taxon>
        <taxon>Tremellomycetes</taxon>
        <taxon>Tremellales</taxon>
        <taxon>Cryptococcaceae</taxon>
        <taxon>Kwoniella</taxon>
    </lineage>
</organism>
<dbReference type="PROSITE" id="PS50235">
    <property type="entry name" value="USP_3"/>
    <property type="match status" value="1"/>
</dbReference>
<keyword evidence="11" id="KW-1185">Reference proteome</keyword>
<dbReference type="Proteomes" id="UP001388673">
    <property type="component" value="Unassembled WGS sequence"/>
</dbReference>
<dbReference type="PANTHER" id="PTHR21646">
    <property type="entry name" value="UBIQUITIN CARBOXYL-TERMINAL HYDROLASE"/>
    <property type="match status" value="1"/>
</dbReference>
<feature type="compositionally biased region" description="Basic and acidic residues" evidence="8">
    <location>
        <begin position="82"/>
        <end position="96"/>
    </location>
</feature>
<feature type="region of interest" description="Disordered" evidence="8">
    <location>
        <begin position="443"/>
        <end position="462"/>
    </location>
</feature>
<keyword evidence="5" id="KW-0833">Ubl conjugation pathway</keyword>
<dbReference type="InterPro" id="IPR018200">
    <property type="entry name" value="USP_CS"/>
</dbReference>
<dbReference type="InterPro" id="IPR035927">
    <property type="entry name" value="DUSP-like_sf"/>
</dbReference>
<dbReference type="InterPro" id="IPR028889">
    <property type="entry name" value="USP"/>
</dbReference>
<feature type="compositionally biased region" description="Low complexity" evidence="8">
    <location>
        <begin position="1256"/>
        <end position="1273"/>
    </location>
</feature>
<evidence type="ECO:0000256" key="7">
    <source>
        <dbReference type="ARBA" id="ARBA00022807"/>
    </source>
</evidence>
<feature type="compositionally biased region" description="Polar residues" evidence="8">
    <location>
        <begin position="443"/>
        <end position="454"/>
    </location>
</feature>
<dbReference type="GO" id="GO:0016579">
    <property type="term" value="P:protein deubiquitination"/>
    <property type="evidence" value="ECO:0007669"/>
    <property type="project" value="InterPro"/>
</dbReference>
<evidence type="ECO:0000256" key="4">
    <source>
        <dbReference type="ARBA" id="ARBA00022670"/>
    </source>
</evidence>
<feature type="region of interest" description="Disordered" evidence="8">
    <location>
        <begin position="1389"/>
        <end position="1425"/>
    </location>
</feature>
<comment type="similarity">
    <text evidence="2">Belongs to the peptidase C19 family.</text>
</comment>
<dbReference type="GO" id="GO:0006508">
    <property type="term" value="P:proteolysis"/>
    <property type="evidence" value="ECO:0007669"/>
    <property type="project" value="UniProtKB-KW"/>
</dbReference>
<feature type="region of interest" description="Disordered" evidence="8">
    <location>
        <begin position="1"/>
        <end position="120"/>
    </location>
</feature>